<dbReference type="STRING" id="199441.BkAM31D_21330"/>
<protein>
    <recommendedName>
        <fullName evidence="1">IrrE N-terminal-like domain-containing protein</fullName>
    </recommendedName>
</protein>
<organism evidence="2 3">
    <name type="scientific">Halalkalibacter krulwichiae</name>
    <dbReference type="NCBI Taxonomy" id="199441"/>
    <lineage>
        <taxon>Bacteria</taxon>
        <taxon>Bacillati</taxon>
        <taxon>Bacillota</taxon>
        <taxon>Bacilli</taxon>
        <taxon>Bacillales</taxon>
        <taxon>Bacillaceae</taxon>
        <taxon>Halalkalibacter</taxon>
    </lineage>
</organism>
<evidence type="ECO:0000259" key="1">
    <source>
        <dbReference type="Pfam" id="PF06114"/>
    </source>
</evidence>
<dbReference type="RefSeq" id="WP_066160507.1">
    <property type="nucleotide sequence ID" value="NZ_CP020814.1"/>
</dbReference>
<name>A0A1X9MFF1_9BACI</name>
<proteinExistence type="predicted"/>
<dbReference type="Pfam" id="PF06114">
    <property type="entry name" value="Peptidase_M78"/>
    <property type="match status" value="1"/>
</dbReference>
<dbReference type="AlphaFoldDB" id="A0A1X9MFF1"/>
<accession>A0A1X9MFF1</accession>
<dbReference type="Proteomes" id="UP000193006">
    <property type="component" value="Chromosome"/>
</dbReference>
<sequence>MLYYPTPLETWIYILYKRLGIYLPSEIDEQVIAQKLGIYLYYKPIPSSSYENGRFKSITIDSRKTKKEQREDFFHELCHLLRHVGWQAGMMMPEAFRELQEHDSINFTRYAAIPFHMLKLFDIHDEQVVFHISESCNVTTTLVTDRLERIKYSAVSRIIAKGGTI</sequence>
<dbReference type="EMBL" id="CP020814">
    <property type="protein sequence ID" value="ARK32185.1"/>
    <property type="molecule type" value="Genomic_DNA"/>
</dbReference>
<dbReference type="InterPro" id="IPR010359">
    <property type="entry name" value="IrrE_HExxH"/>
</dbReference>
<gene>
    <name evidence="2" type="ORF">BkAM31D_21330</name>
</gene>
<keyword evidence="3" id="KW-1185">Reference proteome</keyword>
<feature type="domain" description="IrrE N-terminal-like" evidence="1">
    <location>
        <begin position="33"/>
        <end position="117"/>
    </location>
</feature>
<dbReference type="KEGG" id="bkw:BkAM31D_21330"/>
<evidence type="ECO:0000313" key="2">
    <source>
        <dbReference type="EMBL" id="ARK32185.1"/>
    </source>
</evidence>
<reference evidence="2 3" key="1">
    <citation type="submission" date="2017-04" db="EMBL/GenBank/DDBJ databases">
        <title>Bacillus krulwichiae AM31D Genome sequencing and assembly.</title>
        <authorList>
            <person name="Krulwich T.A."/>
            <person name="Anastor L."/>
            <person name="Ehrlich R."/>
            <person name="Ehrlich G.D."/>
            <person name="Janto B."/>
        </authorList>
    </citation>
    <scope>NUCLEOTIDE SEQUENCE [LARGE SCALE GENOMIC DNA]</scope>
    <source>
        <strain evidence="2 3">AM31D</strain>
    </source>
</reference>
<evidence type="ECO:0000313" key="3">
    <source>
        <dbReference type="Proteomes" id="UP000193006"/>
    </source>
</evidence>